<sequence length="92" mass="9875">MAGFTDAMAIDGKAVVRKIRNGKSLRKGGVVDLEQCDIKITSTVQGGIVTLEIPEKNLLIACRLQDVLAVIAAANKTYLEQQSGTKLPYGQE</sequence>
<name>A0A173SMH6_9FIRM</name>
<reference evidence="1 2" key="1">
    <citation type="submission" date="2015-09" db="EMBL/GenBank/DDBJ databases">
        <authorList>
            <consortium name="Pathogen Informatics"/>
        </authorList>
    </citation>
    <scope>NUCLEOTIDE SEQUENCE [LARGE SCALE GENOMIC DNA]</scope>
    <source>
        <strain evidence="1 2">2789STDY5834968</strain>
    </source>
</reference>
<dbReference type="RefSeq" id="WP_055237803.1">
    <property type="nucleotide sequence ID" value="NZ_CYXM01000004.1"/>
</dbReference>
<dbReference type="EMBL" id="CYXM01000004">
    <property type="protein sequence ID" value="CUM90987.1"/>
    <property type="molecule type" value="Genomic_DNA"/>
</dbReference>
<organism evidence="1 2">
    <name type="scientific">Agathobacter rectalis</name>
    <dbReference type="NCBI Taxonomy" id="39491"/>
    <lineage>
        <taxon>Bacteria</taxon>
        <taxon>Bacillati</taxon>
        <taxon>Bacillota</taxon>
        <taxon>Clostridia</taxon>
        <taxon>Lachnospirales</taxon>
        <taxon>Lachnospiraceae</taxon>
        <taxon>Agathobacter</taxon>
    </lineage>
</organism>
<dbReference type="AlphaFoldDB" id="A0A173SMH6"/>
<accession>A0A173SMH6</accession>
<evidence type="ECO:0000313" key="1">
    <source>
        <dbReference type="EMBL" id="CUM90987.1"/>
    </source>
</evidence>
<protein>
    <submittedName>
        <fullName evidence="1">Uncharacterized protein</fullName>
    </submittedName>
</protein>
<proteinExistence type="predicted"/>
<evidence type="ECO:0000313" key="2">
    <source>
        <dbReference type="Proteomes" id="UP000095673"/>
    </source>
</evidence>
<gene>
    <name evidence="1" type="ORF">ERS852580_01108</name>
</gene>
<dbReference type="Proteomes" id="UP000095673">
    <property type="component" value="Unassembled WGS sequence"/>
</dbReference>